<dbReference type="EMBL" id="CAUYUJ010016468">
    <property type="protein sequence ID" value="CAK0865613.1"/>
    <property type="molecule type" value="Genomic_DNA"/>
</dbReference>
<accession>A0ABN9UZ57</accession>
<proteinExistence type="predicted"/>
<organism evidence="2 3">
    <name type="scientific">Prorocentrum cordatum</name>
    <dbReference type="NCBI Taxonomy" id="2364126"/>
    <lineage>
        <taxon>Eukaryota</taxon>
        <taxon>Sar</taxon>
        <taxon>Alveolata</taxon>
        <taxon>Dinophyceae</taxon>
        <taxon>Prorocentrales</taxon>
        <taxon>Prorocentraceae</taxon>
        <taxon>Prorocentrum</taxon>
    </lineage>
</organism>
<feature type="non-terminal residue" evidence="2">
    <location>
        <position position="1"/>
    </location>
</feature>
<evidence type="ECO:0000313" key="2">
    <source>
        <dbReference type="EMBL" id="CAK0865613.1"/>
    </source>
</evidence>
<feature type="compositionally biased region" description="Low complexity" evidence="1">
    <location>
        <begin position="1"/>
        <end position="16"/>
    </location>
</feature>
<keyword evidence="3" id="KW-1185">Reference proteome</keyword>
<dbReference type="Proteomes" id="UP001189429">
    <property type="component" value="Unassembled WGS sequence"/>
</dbReference>
<evidence type="ECO:0000313" key="3">
    <source>
        <dbReference type="Proteomes" id="UP001189429"/>
    </source>
</evidence>
<comment type="caution">
    <text evidence="2">The sequence shown here is derived from an EMBL/GenBank/DDBJ whole genome shotgun (WGS) entry which is preliminary data.</text>
</comment>
<protein>
    <submittedName>
        <fullName evidence="2">Uncharacterized protein</fullName>
    </submittedName>
</protein>
<evidence type="ECO:0000256" key="1">
    <source>
        <dbReference type="SAM" id="MobiDB-lite"/>
    </source>
</evidence>
<feature type="region of interest" description="Disordered" evidence="1">
    <location>
        <begin position="1"/>
        <end position="51"/>
    </location>
</feature>
<gene>
    <name evidence="2" type="ORF">PCOR1329_LOCUS53088</name>
</gene>
<feature type="non-terminal residue" evidence="2">
    <location>
        <position position="51"/>
    </location>
</feature>
<feature type="compositionally biased region" description="Low complexity" evidence="1">
    <location>
        <begin position="23"/>
        <end position="33"/>
    </location>
</feature>
<reference evidence="2" key="1">
    <citation type="submission" date="2023-10" db="EMBL/GenBank/DDBJ databases">
        <authorList>
            <person name="Chen Y."/>
            <person name="Shah S."/>
            <person name="Dougan E. K."/>
            <person name="Thang M."/>
            <person name="Chan C."/>
        </authorList>
    </citation>
    <scope>NUCLEOTIDE SEQUENCE [LARGE SCALE GENOMIC DNA]</scope>
</reference>
<sequence length="51" mass="5072">RAGARGARGGRAARSGASEERAAAAPRAASAGPVFRRPPRAATRGRGSRTG</sequence>
<name>A0ABN9UZ57_9DINO</name>